<feature type="region of interest" description="Disordered" evidence="6">
    <location>
        <begin position="274"/>
        <end position="300"/>
    </location>
</feature>
<feature type="compositionally biased region" description="Acidic residues" evidence="6">
    <location>
        <begin position="20"/>
        <end position="31"/>
    </location>
</feature>
<keyword evidence="9" id="KW-1185">Reference proteome</keyword>
<feature type="compositionally biased region" description="Acidic residues" evidence="6">
    <location>
        <begin position="1"/>
        <end position="11"/>
    </location>
</feature>
<dbReference type="InterPro" id="IPR003657">
    <property type="entry name" value="WRKY_dom"/>
</dbReference>
<comment type="subcellular location">
    <subcellularLocation>
        <location evidence="1">Nucleus</location>
    </subcellularLocation>
</comment>
<feature type="compositionally biased region" description="Low complexity" evidence="6">
    <location>
        <begin position="274"/>
        <end position="295"/>
    </location>
</feature>
<dbReference type="GO" id="GO:0005634">
    <property type="term" value="C:nucleus"/>
    <property type="evidence" value="ECO:0007669"/>
    <property type="project" value="UniProtKB-SubCell"/>
</dbReference>
<sequence length="333" mass="37388">MIMKEEEEESTCENNQLVEVEAEDEVEEQDQDQEKQETEISDDHQKKRSILMLGSSPKEPKTDNQASKKRKVVEKTVVSVKIEANNTQSSKSDGPPSDFWSWRKYGQKPIKGSPYPRGYYRCSTAKGCSAKKQVERCRTDASMLIVTYTSSHNHPGPDIHTATNLLPNQETITSSTTTTEIITSPKQESSSDNNHQQELAVPTTPKESPVQSFINSTDEDDDYSYIFQSPIDEEINNPFTEVAALLQHKGTVHHSFDEDLVVVPLSYPPHLMSTFSSSTSSSSSTTSPSSNSTTPKSEENDFFDELEELPTFSSFTGFMRNTFFDERILLLPS</sequence>
<dbReference type="PANTHER" id="PTHR32096:SF18">
    <property type="entry name" value="DISEASE RESISTANCE PROTEIN RRS1B-RELATED"/>
    <property type="match status" value="1"/>
</dbReference>
<keyword evidence="4" id="KW-0804">Transcription</keyword>
<dbReference type="Gene3D" id="2.20.25.80">
    <property type="entry name" value="WRKY domain"/>
    <property type="match status" value="1"/>
</dbReference>
<keyword evidence="2" id="KW-0805">Transcription regulation</keyword>
<keyword evidence="3" id="KW-0238">DNA-binding</keyword>
<evidence type="ECO:0000256" key="3">
    <source>
        <dbReference type="ARBA" id="ARBA00023125"/>
    </source>
</evidence>
<dbReference type="InterPro" id="IPR044810">
    <property type="entry name" value="WRKY_plant"/>
</dbReference>
<dbReference type="PROSITE" id="PS50811">
    <property type="entry name" value="WRKY"/>
    <property type="match status" value="1"/>
</dbReference>
<dbReference type="Pfam" id="PF03106">
    <property type="entry name" value="WRKY"/>
    <property type="match status" value="1"/>
</dbReference>
<evidence type="ECO:0000256" key="6">
    <source>
        <dbReference type="SAM" id="MobiDB-lite"/>
    </source>
</evidence>
<evidence type="ECO:0000313" key="9">
    <source>
        <dbReference type="Proteomes" id="UP001202328"/>
    </source>
</evidence>
<dbReference type="SUPFAM" id="SSF118290">
    <property type="entry name" value="WRKY DNA-binding domain"/>
    <property type="match status" value="1"/>
</dbReference>
<name>A0AAD4SSD6_9MAGN</name>
<feature type="compositionally biased region" description="Polar residues" evidence="6">
    <location>
        <begin position="185"/>
        <end position="197"/>
    </location>
</feature>
<dbReference type="PANTHER" id="PTHR32096">
    <property type="entry name" value="WRKY TRANSCRIPTION FACTOR 30-RELATED-RELATED"/>
    <property type="match status" value="1"/>
</dbReference>
<dbReference type="InterPro" id="IPR036576">
    <property type="entry name" value="WRKY_dom_sf"/>
</dbReference>
<evidence type="ECO:0000313" key="8">
    <source>
        <dbReference type="EMBL" id="KAI3918931.1"/>
    </source>
</evidence>
<proteinExistence type="predicted"/>
<feature type="region of interest" description="Disordered" evidence="6">
    <location>
        <begin position="1"/>
        <end position="73"/>
    </location>
</feature>
<protein>
    <recommendedName>
        <fullName evidence="7">WRKY domain-containing protein</fullName>
    </recommendedName>
</protein>
<keyword evidence="5" id="KW-0539">Nucleus</keyword>
<evidence type="ECO:0000256" key="4">
    <source>
        <dbReference type="ARBA" id="ARBA00023163"/>
    </source>
</evidence>
<dbReference type="SMART" id="SM00774">
    <property type="entry name" value="WRKY"/>
    <property type="match status" value="1"/>
</dbReference>
<feature type="domain" description="WRKY" evidence="7">
    <location>
        <begin position="97"/>
        <end position="157"/>
    </location>
</feature>
<feature type="region of interest" description="Disordered" evidence="6">
    <location>
        <begin position="175"/>
        <end position="217"/>
    </location>
</feature>
<dbReference type="GO" id="GO:0000976">
    <property type="term" value="F:transcription cis-regulatory region binding"/>
    <property type="evidence" value="ECO:0007669"/>
    <property type="project" value="TreeGrafter"/>
</dbReference>
<evidence type="ECO:0000259" key="7">
    <source>
        <dbReference type="PROSITE" id="PS50811"/>
    </source>
</evidence>
<accession>A0AAD4SSD6</accession>
<evidence type="ECO:0000256" key="2">
    <source>
        <dbReference type="ARBA" id="ARBA00023015"/>
    </source>
</evidence>
<evidence type="ECO:0000256" key="1">
    <source>
        <dbReference type="ARBA" id="ARBA00004123"/>
    </source>
</evidence>
<evidence type="ECO:0000256" key="5">
    <source>
        <dbReference type="ARBA" id="ARBA00023242"/>
    </source>
</evidence>
<dbReference type="AlphaFoldDB" id="A0AAD4SSD6"/>
<comment type="caution">
    <text evidence="8">The sequence shown here is derived from an EMBL/GenBank/DDBJ whole genome shotgun (WGS) entry which is preliminary data.</text>
</comment>
<dbReference type="Proteomes" id="UP001202328">
    <property type="component" value="Unassembled WGS sequence"/>
</dbReference>
<feature type="compositionally biased region" description="Low complexity" evidence="6">
    <location>
        <begin position="175"/>
        <end position="184"/>
    </location>
</feature>
<gene>
    <name evidence="8" type="ORF">MKW98_017379</name>
</gene>
<dbReference type="GO" id="GO:0003700">
    <property type="term" value="F:DNA-binding transcription factor activity"/>
    <property type="evidence" value="ECO:0007669"/>
    <property type="project" value="InterPro"/>
</dbReference>
<organism evidence="8 9">
    <name type="scientific">Papaver atlanticum</name>
    <dbReference type="NCBI Taxonomy" id="357466"/>
    <lineage>
        <taxon>Eukaryota</taxon>
        <taxon>Viridiplantae</taxon>
        <taxon>Streptophyta</taxon>
        <taxon>Embryophyta</taxon>
        <taxon>Tracheophyta</taxon>
        <taxon>Spermatophyta</taxon>
        <taxon>Magnoliopsida</taxon>
        <taxon>Ranunculales</taxon>
        <taxon>Papaveraceae</taxon>
        <taxon>Papaveroideae</taxon>
        <taxon>Papaver</taxon>
    </lineage>
</organism>
<dbReference type="EMBL" id="JAJJMB010008951">
    <property type="protein sequence ID" value="KAI3918931.1"/>
    <property type="molecule type" value="Genomic_DNA"/>
</dbReference>
<dbReference type="FunFam" id="2.20.25.80:FF:000004">
    <property type="entry name" value="WRKY transcription factor 65"/>
    <property type="match status" value="1"/>
</dbReference>
<feature type="compositionally biased region" description="Polar residues" evidence="6">
    <location>
        <begin position="205"/>
        <end position="216"/>
    </location>
</feature>
<feature type="compositionally biased region" description="Basic and acidic residues" evidence="6">
    <location>
        <begin position="32"/>
        <end position="45"/>
    </location>
</feature>
<reference evidence="8" key="1">
    <citation type="submission" date="2022-04" db="EMBL/GenBank/DDBJ databases">
        <title>A functionally conserved STORR gene fusion in Papaver species that diverged 16.8 million years ago.</title>
        <authorList>
            <person name="Catania T."/>
        </authorList>
    </citation>
    <scope>NUCLEOTIDE SEQUENCE</scope>
    <source>
        <strain evidence="8">S-188037</strain>
    </source>
</reference>